<organism evidence="2 3">
    <name type="scientific">Cylicostephanus goldi</name>
    <name type="common">Nematode worm</name>
    <dbReference type="NCBI Taxonomy" id="71465"/>
    <lineage>
        <taxon>Eukaryota</taxon>
        <taxon>Metazoa</taxon>
        <taxon>Ecdysozoa</taxon>
        <taxon>Nematoda</taxon>
        <taxon>Chromadorea</taxon>
        <taxon>Rhabditida</taxon>
        <taxon>Rhabditina</taxon>
        <taxon>Rhabditomorpha</taxon>
        <taxon>Strongyloidea</taxon>
        <taxon>Strongylidae</taxon>
        <taxon>Cylicostephanus</taxon>
    </lineage>
</organism>
<dbReference type="Proteomes" id="UP000271889">
    <property type="component" value="Unassembled WGS sequence"/>
</dbReference>
<sequence length="499" mass="53949">MQEEGERGLPLPGGGALVKADETVDQEPLSKISTPVPAQESIPQPQTSTTFKPQPQASSTSLFGVKSFTGFGLKTFKGAMQKAEQAKSALEDLAAAKSPRVPQEMSPSPAPSIMDIGEAAGEGGLTQAELDHIREVAEIASQEEVPMKPPPAAAPMGLTQEELDHIKQIEAMAAGELPIPVPPASAEPGGLTQEELDHIKRITEMALQEETLVPPKVIPPAPSATELTQEELDHIARISQLAQQDFQAPLETGGEMFLPDVAPKSIPSVPAPSIPQPTTFGGFGLKTFKDAMHKTEAVKNLLDDVSAGIRGDAASIRGPAPGQLTQEELDHINRITELELQEETELTLIESPTQKEISPERDVDAFAVDRDDYPEPKQETESEEIQERISPTSSRSSLQGRQRLTSTKSGEFDIKSIPEMVSTPSLGKWYEEQLSFLRDSIADEENEDVLGDVVDDQRTEQPASSEFLSSDAKAIEEEISSVVNDHYLDENISTLEKGM</sequence>
<feature type="region of interest" description="Disordered" evidence="1">
    <location>
        <begin position="347"/>
        <end position="411"/>
    </location>
</feature>
<dbReference type="OrthoDB" id="5856039at2759"/>
<feature type="compositionally biased region" description="Basic and acidic residues" evidence="1">
    <location>
        <begin position="357"/>
        <end position="380"/>
    </location>
</feature>
<evidence type="ECO:0000313" key="3">
    <source>
        <dbReference type="Proteomes" id="UP000271889"/>
    </source>
</evidence>
<accession>A0A3P7PWX8</accession>
<gene>
    <name evidence="2" type="ORF">CGOC_LOCUS9345</name>
</gene>
<feature type="region of interest" description="Disordered" evidence="1">
    <location>
        <begin position="1"/>
        <end position="61"/>
    </location>
</feature>
<keyword evidence="3" id="KW-1185">Reference proteome</keyword>
<evidence type="ECO:0000313" key="2">
    <source>
        <dbReference type="EMBL" id="VDN22596.1"/>
    </source>
</evidence>
<dbReference type="EMBL" id="UYRV01106627">
    <property type="protein sequence ID" value="VDN22596.1"/>
    <property type="molecule type" value="Genomic_DNA"/>
</dbReference>
<feature type="compositionally biased region" description="Polar residues" evidence="1">
    <location>
        <begin position="41"/>
        <end position="61"/>
    </location>
</feature>
<proteinExistence type="predicted"/>
<feature type="compositionally biased region" description="Low complexity" evidence="1">
    <location>
        <begin position="392"/>
        <end position="406"/>
    </location>
</feature>
<dbReference type="AlphaFoldDB" id="A0A3P7PWX8"/>
<protein>
    <submittedName>
        <fullName evidence="2">Uncharacterized protein</fullName>
    </submittedName>
</protein>
<name>A0A3P7PWX8_CYLGO</name>
<evidence type="ECO:0000256" key="1">
    <source>
        <dbReference type="SAM" id="MobiDB-lite"/>
    </source>
</evidence>
<reference evidence="2 3" key="1">
    <citation type="submission" date="2018-11" db="EMBL/GenBank/DDBJ databases">
        <authorList>
            <consortium name="Pathogen Informatics"/>
        </authorList>
    </citation>
    <scope>NUCLEOTIDE SEQUENCE [LARGE SCALE GENOMIC DNA]</scope>
</reference>